<name>A0A2T6ZVP0_TUBBO</name>
<dbReference type="Proteomes" id="UP000244722">
    <property type="component" value="Unassembled WGS sequence"/>
</dbReference>
<keyword evidence="3" id="KW-1185">Reference proteome</keyword>
<reference evidence="2 3" key="1">
    <citation type="submission" date="2017-04" db="EMBL/GenBank/DDBJ databases">
        <title>Draft genome sequence of Tuber borchii Vittad., a whitish edible truffle.</title>
        <authorList>
            <consortium name="DOE Joint Genome Institute"/>
            <person name="Murat C."/>
            <person name="Kuo A."/>
            <person name="Barry K.W."/>
            <person name="Clum A."/>
            <person name="Dockter R.B."/>
            <person name="Fauchery L."/>
            <person name="Iotti M."/>
            <person name="Kohler A."/>
            <person name="Labutti K."/>
            <person name="Lindquist E.A."/>
            <person name="Lipzen A."/>
            <person name="Ohm R.A."/>
            <person name="Wang M."/>
            <person name="Grigoriev I.V."/>
            <person name="Zambonelli A."/>
            <person name="Martin F.M."/>
        </authorList>
    </citation>
    <scope>NUCLEOTIDE SEQUENCE [LARGE SCALE GENOMIC DNA]</scope>
    <source>
        <strain evidence="2 3">Tbo3840</strain>
    </source>
</reference>
<accession>A0A2T6ZVP0</accession>
<dbReference type="OrthoDB" id="5292402at2759"/>
<feature type="chain" id="PRO_5015457390" description="Lysine-specific metallo-endopeptidase domain-containing protein" evidence="1">
    <location>
        <begin position="22"/>
        <end position="268"/>
    </location>
</feature>
<protein>
    <recommendedName>
        <fullName evidence="4">Lysine-specific metallo-endopeptidase domain-containing protein</fullName>
    </recommendedName>
</protein>
<comment type="caution">
    <text evidence="2">The sequence shown here is derived from an EMBL/GenBank/DDBJ whole genome shotgun (WGS) entry which is preliminary data.</text>
</comment>
<evidence type="ECO:0008006" key="4">
    <source>
        <dbReference type="Google" id="ProtNLM"/>
    </source>
</evidence>
<proteinExistence type="predicted"/>
<evidence type="ECO:0000256" key="1">
    <source>
        <dbReference type="SAM" id="SignalP"/>
    </source>
</evidence>
<gene>
    <name evidence="2" type="ORF">B9Z19DRAFT_1100739</name>
</gene>
<feature type="signal peptide" evidence="1">
    <location>
        <begin position="1"/>
        <end position="21"/>
    </location>
</feature>
<organism evidence="2 3">
    <name type="scientific">Tuber borchii</name>
    <name type="common">White truffle</name>
    <dbReference type="NCBI Taxonomy" id="42251"/>
    <lineage>
        <taxon>Eukaryota</taxon>
        <taxon>Fungi</taxon>
        <taxon>Dikarya</taxon>
        <taxon>Ascomycota</taxon>
        <taxon>Pezizomycotina</taxon>
        <taxon>Pezizomycetes</taxon>
        <taxon>Pezizales</taxon>
        <taxon>Tuberaceae</taxon>
        <taxon>Tuber</taxon>
    </lineage>
</organism>
<evidence type="ECO:0000313" key="2">
    <source>
        <dbReference type="EMBL" id="PUU79571.1"/>
    </source>
</evidence>
<keyword evidence="1" id="KW-0732">Signal</keyword>
<sequence length="268" mass="30190">MKFITAIILTVLLQITTTTVAAPAGPSSEILMPRELKLPTEYRKNCRTTQLGGLQDATNILRAGFADVLTMVRDAMKVSPTAYHNWFQNWLPIADYHLFLKLCASVGEYALPQSEFGTIFVDCESPTPACDRLKEPDHTTSRIAVTNPENNFLYACFKMFDPAHAEFRRPLSALLACPNKSDGVPSISNWQVLGTTLVREIAHTSALIRRMGPPYLFTDNQLHAKIDRLGWMVTHAYFQKKCGYAIPIGNDRWEYKPDLANIEEVFHP</sequence>
<evidence type="ECO:0000313" key="3">
    <source>
        <dbReference type="Proteomes" id="UP000244722"/>
    </source>
</evidence>
<dbReference type="EMBL" id="NESQ01000088">
    <property type="protein sequence ID" value="PUU79571.1"/>
    <property type="molecule type" value="Genomic_DNA"/>
</dbReference>
<dbReference type="AlphaFoldDB" id="A0A2T6ZVP0"/>